<name>A0A2G8SV04_9APHY</name>
<feature type="domain" description="VWFA" evidence="2">
    <location>
        <begin position="193"/>
        <end position="385"/>
    </location>
</feature>
<feature type="compositionally biased region" description="Basic and acidic residues" evidence="1">
    <location>
        <begin position="23"/>
        <end position="34"/>
    </location>
</feature>
<evidence type="ECO:0000259" key="2">
    <source>
        <dbReference type="PROSITE" id="PS50234"/>
    </source>
</evidence>
<dbReference type="Gene3D" id="3.40.50.410">
    <property type="entry name" value="von Willebrand factor, type A domain"/>
    <property type="match status" value="1"/>
</dbReference>
<keyword evidence="4" id="KW-1185">Reference proteome</keyword>
<organism evidence="3 4">
    <name type="scientific">Ganoderma sinense ZZ0214-1</name>
    <dbReference type="NCBI Taxonomy" id="1077348"/>
    <lineage>
        <taxon>Eukaryota</taxon>
        <taxon>Fungi</taxon>
        <taxon>Dikarya</taxon>
        <taxon>Basidiomycota</taxon>
        <taxon>Agaricomycotina</taxon>
        <taxon>Agaricomycetes</taxon>
        <taxon>Polyporales</taxon>
        <taxon>Polyporaceae</taxon>
        <taxon>Ganoderma</taxon>
    </lineage>
</organism>
<dbReference type="Pfam" id="PF00092">
    <property type="entry name" value="VWA"/>
    <property type="match status" value="1"/>
</dbReference>
<accession>A0A2G8SV04</accession>
<evidence type="ECO:0000313" key="3">
    <source>
        <dbReference type="EMBL" id="PIL37408.1"/>
    </source>
</evidence>
<dbReference type="PANTHER" id="PTHR34706:SF1">
    <property type="entry name" value="VWFA DOMAIN-CONTAINING PROTEIN"/>
    <property type="match status" value="1"/>
</dbReference>
<dbReference type="PANTHER" id="PTHR34706">
    <property type="entry name" value="SLR1338 PROTEIN"/>
    <property type="match status" value="1"/>
</dbReference>
<dbReference type="PROSITE" id="PS50234">
    <property type="entry name" value="VWFA"/>
    <property type="match status" value="1"/>
</dbReference>
<comment type="caution">
    <text evidence="3">The sequence shown here is derived from an EMBL/GenBank/DDBJ whole genome shotgun (WGS) entry which is preliminary data.</text>
</comment>
<dbReference type="AlphaFoldDB" id="A0A2G8SV04"/>
<dbReference type="SMART" id="SM00327">
    <property type="entry name" value="VWA"/>
    <property type="match status" value="1"/>
</dbReference>
<feature type="compositionally biased region" description="Low complexity" evidence="1">
    <location>
        <begin position="39"/>
        <end position="50"/>
    </location>
</feature>
<evidence type="ECO:0000313" key="4">
    <source>
        <dbReference type="Proteomes" id="UP000230002"/>
    </source>
</evidence>
<evidence type="ECO:0000256" key="1">
    <source>
        <dbReference type="SAM" id="MobiDB-lite"/>
    </source>
</evidence>
<dbReference type="STRING" id="1077348.A0A2G8SV04"/>
<sequence>MGNSSSKPPSAAYISNPGPLRLKGVDDRSPDGVHRRATTHASSQPSSSSGTHRRSRSALVHGERPGSQDPPPSYQEALRVPVNSPTTDNTVNHNLLSVPAPQVHQRSRSQDATRSRNPFRQRPVSYNGVAQGNVDRDLPPTPAANRSVASAPRSAGVDDAPRWTTEEERLAYLRRPMRQESYENALEILRRYNTVIVVDDSASMTKENRWTEARNALATLADTAANYDADGIDVCFLNSRKEGNNLKKAEQVQRLFDSVRPNGLTPIGDKLDRLLRQYLNELDLAKRSGREESVKPVNYIVITDGAATDDPAEVIVNAARRLDRDGYLLSQLGIQFVQIGTDRNATRFLQQLDDDIASEQGVRDIVDTTPYLGGQLNAETIIKILLGGINRRVDRRGGLSVMSS</sequence>
<gene>
    <name evidence="3" type="ORF">GSI_01102</name>
</gene>
<dbReference type="InterPro" id="IPR036465">
    <property type="entry name" value="vWFA_dom_sf"/>
</dbReference>
<feature type="region of interest" description="Disordered" evidence="1">
    <location>
        <begin position="1"/>
        <end position="159"/>
    </location>
</feature>
<proteinExistence type="predicted"/>
<feature type="compositionally biased region" description="Polar residues" evidence="1">
    <location>
        <begin position="83"/>
        <end position="95"/>
    </location>
</feature>
<dbReference type="InterPro" id="IPR002035">
    <property type="entry name" value="VWF_A"/>
</dbReference>
<reference evidence="3 4" key="1">
    <citation type="journal article" date="2015" name="Sci. Rep.">
        <title>Chromosome-level genome map provides insights into diverse defense mechanisms in the medicinal fungus Ganoderma sinense.</title>
        <authorList>
            <person name="Zhu Y."/>
            <person name="Xu J."/>
            <person name="Sun C."/>
            <person name="Zhou S."/>
            <person name="Xu H."/>
            <person name="Nelson D.R."/>
            <person name="Qian J."/>
            <person name="Song J."/>
            <person name="Luo H."/>
            <person name="Xiang L."/>
            <person name="Li Y."/>
            <person name="Xu Z."/>
            <person name="Ji A."/>
            <person name="Wang L."/>
            <person name="Lu S."/>
            <person name="Hayward A."/>
            <person name="Sun W."/>
            <person name="Li X."/>
            <person name="Schwartz D.C."/>
            <person name="Wang Y."/>
            <person name="Chen S."/>
        </authorList>
    </citation>
    <scope>NUCLEOTIDE SEQUENCE [LARGE SCALE GENOMIC DNA]</scope>
    <source>
        <strain evidence="3 4">ZZ0214-1</strain>
    </source>
</reference>
<protein>
    <recommendedName>
        <fullName evidence="2">VWFA domain-containing protein</fullName>
    </recommendedName>
</protein>
<dbReference type="Proteomes" id="UP000230002">
    <property type="component" value="Unassembled WGS sequence"/>
</dbReference>
<dbReference type="SUPFAM" id="SSF53300">
    <property type="entry name" value="vWA-like"/>
    <property type="match status" value="1"/>
</dbReference>
<dbReference type="OrthoDB" id="2142040at2759"/>
<dbReference type="EMBL" id="AYKW01000001">
    <property type="protein sequence ID" value="PIL37408.1"/>
    <property type="molecule type" value="Genomic_DNA"/>
</dbReference>